<feature type="compositionally biased region" description="Low complexity" evidence="15">
    <location>
        <begin position="220"/>
        <end position="245"/>
    </location>
</feature>
<dbReference type="Gene3D" id="3.30.60.20">
    <property type="match status" value="1"/>
</dbReference>
<keyword evidence="11" id="KW-0443">Lipid metabolism</keyword>
<dbReference type="CDD" id="cd00029">
    <property type="entry name" value="C1"/>
    <property type="match status" value="1"/>
</dbReference>
<comment type="catalytic activity">
    <reaction evidence="13">
        <text>a 1,2-diacyl-sn-glycerol + H2O = a 2-acylglycerol + a fatty acid + H(+)</text>
        <dbReference type="Rhea" id="RHEA:33275"/>
        <dbReference type="ChEBI" id="CHEBI:15377"/>
        <dbReference type="ChEBI" id="CHEBI:15378"/>
        <dbReference type="ChEBI" id="CHEBI:17389"/>
        <dbReference type="ChEBI" id="CHEBI:17815"/>
        <dbReference type="ChEBI" id="CHEBI:28868"/>
        <dbReference type="EC" id="3.1.1.116"/>
    </reaction>
    <physiologicalReaction direction="left-to-right" evidence="13">
        <dbReference type="Rhea" id="RHEA:33276"/>
    </physiologicalReaction>
</comment>
<dbReference type="PANTHER" id="PTHR45792:SF8">
    <property type="entry name" value="DIACYLGLYCEROL LIPASE-ALPHA"/>
    <property type="match status" value="1"/>
</dbReference>
<dbReference type="AlphaFoldDB" id="A0A836G5S7"/>
<evidence type="ECO:0000313" key="17">
    <source>
        <dbReference type="EMBL" id="KAG5475707.1"/>
    </source>
</evidence>
<evidence type="ECO:0000256" key="14">
    <source>
        <dbReference type="ARBA" id="ARBA00026104"/>
    </source>
</evidence>
<keyword evidence="3" id="KW-1003">Cell membrane</keyword>
<evidence type="ECO:0000256" key="5">
    <source>
        <dbReference type="ARBA" id="ARBA00022692"/>
    </source>
</evidence>
<dbReference type="GeneID" id="92360212"/>
<evidence type="ECO:0000256" key="13">
    <source>
        <dbReference type="ARBA" id="ARBA00024531"/>
    </source>
</evidence>
<evidence type="ECO:0000256" key="15">
    <source>
        <dbReference type="SAM" id="MobiDB-lite"/>
    </source>
</evidence>
<dbReference type="Pfam" id="PF01764">
    <property type="entry name" value="Lipase_3"/>
    <property type="match status" value="1"/>
</dbReference>
<protein>
    <recommendedName>
        <fullName evidence="14">sn-1-specific diacylglycerol lipase</fullName>
        <ecNumber evidence="14">3.1.1.116</ecNumber>
    </recommendedName>
</protein>
<dbReference type="InterPro" id="IPR002921">
    <property type="entry name" value="Fungal_lipase-type"/>
</dbReference>
<keyword evidence="7" id="KW-0378">Hydrolase</keyword>
<keyword evidence="10" id="KW-1133">Transmembrane helix</keyword>
<comment type="caution">
    <text evidence="17">The sequence shown here is derived from an EMBL/GenBank/DDBJ whole genome shotgun (WGS) entry which is preliminary data.</text>
</comment>
<keyword evidence="6" id="KW-0479">Metal-binding</keyword>
<keyword evidence="9" id="KW-0442">Lipid degradation</keyword>
<dbReference type="GO" id="GO:0046872">
    <property type="term" value="F:metal ion binding"/>
    <property type="evidence" value="ECO:0007669"/>
    <property type="project" value="UniProtKB-KW"/>
</dbReference>
<dbReference type="GO" id="GO:0005886">
    <property type="term" value="C:plasma membrane"/>
    <property type="evidence" value="ECO:0007669"/>
    <property type="project" value="UniProtKB-SubCell"/>
</dbReference>
<feature type="domain" description="Phorbol-ester/DAG-type" evidence="16">
    <location>
        <begin position="188"/>
        <end position="285"/>
    </location>
</feature>
<dbReference type="SUPFAM" id="SSF53474">
    <property type="entry name" value="alpha/beta-Hydrolases"/>
    <property type="match status" value="1"/>
</dbReference>
<keyword evidence="18" id="KW-1185">Reference proteome</keyword>
<dbReference type="PANTHER" id="PTHR45792">
    <property type="entry name" value="DIACYLGLYCEROL LIPASE HOMOLOG-RELATED"/>
    <property type="match status" value="1"/>
</dbReference>
<keyword evidence="12" id="KW-0472">Membrane</keyword>
<dbReference type="Gene3D" id="3.40.50.1820">
    <property type="entry name" value="alpha/beta hydrolase"/>
    <property type="match status" value="1"/>
</dbReference>
<feature type="compositionally biased region" description="Basic and acidic residues" evidence="15">
    <location>
        <begin position="1046"/>
        <end position="1056"/>
    </location>
</feature>
<reference evidence="18" key="2">
    <citation type="journal article" date="2021" name="Sci. Data">
        <title>Chromosome-scale genome sequencing, assembly and annotation of six genomes from subfamily Leishmaniinae.</title>
        <authorList>
            <person name="Almutairi H."/>
            <person name="Urbaniak M.D."/>
            <person name="Bates M.D."/>
            <person name="Jariyapan N."/>
            <person name="Kwakye-Nuako G."/>
            <person name="Thomaz Soccol V."/>
            <person name="Al-Salem W.S."/>
            <person name="Dillon R.J."/>
            <person name="Bates P.A."/>
            <person name="Gatherer D."/>
        </authorList>
    </citation>
    <scope>NUCLEOTIDE SEQUENCE [LARGE SCALE GENOMIC DNA]</scope>
</reference>
<comment type="subcellular location">
    <subcellularLocation>
        <location evidence="2">Cell membrane</location>
        <topology evidence="2">Multi-pass membrane protein</topology>
    </subcellularLocation>
</comment>
<feature type="region of interest" description="Disordered" evidence="15">
    <location>
        <begin position="993"/>
        <end position="1056"/>
    </location>
</feature>
<feature type="region of interest" description="Disordered" evidence="15">
    <location>
        <begin position="216"/>
        <end position="245"/>
    </location>
</feature>
<dbReference type="InterPro" id="IPR052214">
    <property type="entry name" value="DAG_Lipase-Related"/>
</dbReference>
<name>A0A836G5S7_9TRYP</name>
<gene>
    <name evidence="17" type="ORF">LSCM4_04291</name>
</gene>
<dbReference type="PROSITE" id="PS50081">
    <property type="entry name" value="ZF_DAG_PE_2"/>
    <property type="match status" value="1"/>
</dbReference>
<feature type="compositionally biased region" description="Polar residues" evidence="15">
    <location>
        <begin position="1033"/>
        <end position="1045"/>
    </location>
</feature>
<dbReference type="InterPro" id="IPR029058">
    <property type="entry name" value="AB_hydrolase_fold"/>
</dbReference>
<dbReference type="EMBL" id="JAFHLR010000027">
    <property type="protein sequence ID" value="KAG5475707.1"/>
    <property type="molecule type" value="Genomic_DNA"/>
</dbReference>
<feature type="region of interest" description="Disordered" evidence="15">
    <location>
        <begin position="68"/>
        <end position="88"/>
    </location>
</feature>
<keyword evidence="8" id="KW-0106">Calcium</keyword>
<evidence type="ECO:0000256" key="9">
    <source>
        <dbReference type="ARBA" id="ARBA00022963"/>
    </source>
</evidence>
<evidence type="ECO:0000256" key="12">
    <source>
        <dbReference type="ARBA" id="ARBA00023136"/>
    </source>
</evidence>
<dbReference type="EC" id="3.1.1.116" evidence="14"/>
<keyword evidence="4" id="KW-0597">Phosphoprotein</keyword>
<evidence type="ECO:0000313" key="18">
    <source>
        <dbReference type="Proteomes" id="UP000674143"/>
    </source>
</evidence>
<feature type="compositionally biased region" description="Low complexity" evidence="15">
    <location>
        <begin position="1"/>
        <end position="14"/>
    </location>
</feature>
<organism evidence="17 18">
    <name type="scientific">Leishmania orientalis</name>
    <dbReference type="NCBI Taxonomy" id="2249476"/>
    <lineage>
        <taxon>Eukaryota</taxon>
        <taxon>Discoba</taxon>
        <taxon>Euglenozoa</taxon>
        <taxon>Kinetoplastea</taxon>
        <taxon>Metakinetoplastina</taxon>
        <taxon>Trypanosomatida</taxon>
        <taxon>Trypanosomatidae</taxon>
        <taxon>Leishmaniinae</taxon>
        <taxon>Leishmania</taxon>
    </lineage>
</organism>
<feature type="region of interest" description="Disordered" evidence="15">
    <location>
        <begin position="106"/>
        <end position="188"/>
    </location>
</feature>
<evidence type="ECO:0000256" key="4">
    <source>
        <dbReference type="ARBA" id="ARBA00022553"/>
    </source>
</evidence>
<feature type="region of interest" description="Disordered" evidence="15">
    <location>
        <begin position="874"/>
        <end position="898"/>
    </location>
</feature>
<feature type="compositionally biased region" description="Low complexity" evidence="15">
    <location>
        <begin position="874"/>
        <end position="894"/>
    </location>
</feature>
<feature type="region of interest" description="Disordered" evidence="15">
    <location>
        <begin position="1"/>
        <end position="41"/>
    </location>
</feature>
<evidence type="ECO:0000256" key="8">
    <source>
        <dbReference type="ARBA" id="ARBA00022837"/>
    </source>
</evidence>
<evidence type="ECO:0000256" key="1">
    <source>
        <dbReference type="ARBA" id="ARBA00001913"/>
    </source>
</evidence>
<dbReference type="InterPro" id="IPR002219">
    <property type="entry name" value="PKC_DAG/PE"/>
</dbReference>
<keyword evidence="5" id="KW-0812">Transmembrane</keyword>
<dbReference type="GO" id="GO:0016042">
    <property type="term" value="P:lipid catabolic process"/>
    <property type="evidence" value="ECO:0007669"/>
    <property type="project" value="UniProtKB-KW"/>
</dbReference>
<sequence length="1129" mass="118397">MSTSLSTSSTDGSSADAVSETPPRSSGRNTPPPRPAEAASPSDFMRYLTEQKAALLKIFRTEQLQGASARLSESTAAAAVPPKPSSRTCEEDLHGFEGTPVVVAANPSRTPPPAWGATPPESASGDSPFSTSVSNVAVLSGGSGDERMSVPLTPTQNSERDSVAEGAGSGSAVPERSEPLTTSSPMHTHQLRPTRFFLPTLCEVCVAAMVKERIWPQPQPQHTTSTTTPQLETASSSTPSPGAAAVAAAPSQPFLGFGMEGYRCCICGLVLHLHCIIKMRQTQPCDVLAPAAHQMPSFSSTSASSFPSPSPSALLTAAAATGIAVPSAISGPFSWDRLKTMLGSYLDRDDGAYSRHDANAKAVLAGVCTLIDTVIARYPTLTPLTFVKRYPAMQDLSNAHQALYAACAASLDDTALLHSISWDAVQLHRQARTGVAATTSSMPVLAAMRPLRVDNSLFANLKASVSGKGFFSPSFLTKEATTPTKAERAASDVNNEDTVPPAWPVARYPVQLLLWQAMRYATAVYGEVYRRGSLSSALSATLLFTLNRSSVDVSKQANDAAVTTLLELPPSALRLSRWSSQTAEPSYALLVDDAAGRIVVSFRGTLNTFDIMTDLAASTQPFCGGYAHQGAAEVVSALFDQRASRYEERAGLQREKATVDAPAGEAATDAVAISAGDAERCASERAATTPTCTAKRVVNAGEQTSFRATGGEADDTGAPEAAKESVAAVLKPYTLRPLDAPDGLLDGLEQLAAEHPSYSILITGHSLGGGVALLFGTRLHYDQVLPPAVLKRLHVIAFAPMPTLSLPAASCFDEVSCARADGGYSCRDAPKLRAPGAACFPMWSVVNGFDCVPRLQLNTIDRLLRQVVGPQAASSAEASPATGSSTTAPAAAGARHQVLRGSRERDALAYGAAAEVCEEMEMTDMPAPPTKTAVIKVQSPRIENDAAATAAYDGVEGGAPASLFAMSDMRVASGIAGAGAGAAALEEADVIVRGPNEERSTSSFTESRSVSSAGSTTPRLDELCTPVNDGAQGASNVRSSPSNGEDTSRSARGLSHELHHPGRVLLLTSPWDIVTNRLVDVPRGHPVMHELFLVKSMLMQHMVDAYSASLEEIHEDPRRTSGDERSSAA</sequence>
<feature type="compositionally biased region" description="Polar residues" evidence="15">
    <location>
        <begin position="124"/>
        <end position="137"/>
    </location>
</feature>
<evidence type="ECO:0000256" key="10">
    <source>
        <dbReference type="ARBA" id="ARBA00022989"/>
    </source>
</evidence>
<dbReference type="KEGG" id="loi:92360212"/>
<evidence type="ECO:0000256" key="3">
    <source>
        <dbReference type="ARBA" id="ARBA00022475"/>
    </source>
</evidence>
<proteinExistence type="predicted"/>
<feature type="compositionally biased region" description="Low complexity" evidence="15">
    <location>
        <begin position="1001"/>
        <end position="1012"/>
    </location>
</feature>
<evidence type="ECO:0000256" key="11">
    <source>
        <dbReference type="ARBA" id="ARBA00023098"/>
    </source>
</evidence>
<evidence type="ECO:0000256" key="7">
    <source>
        <dbReference type="ARBA" id="ARBA00022801"/>
    </source>
</evidence>
<dbReference type="GO" id="GO:0016298">
    <property type="term" value="F:lipase activity"/>
    <property type="evidence" value="ECO:0007669"/>
    <property type="project" value="TreeGrafter"/>
</dbReference>
<dbReference type="Proteomes" id="UP000674143">
    <property type="component" value="Unassembled WGS sequence"/>
</dbReference>
<reference evidence="18" key="1">
    <citation type="journal article" date="2021" name="Microbiol. Resour. Announc.">
        <title>LGAAP: Leishmaniinae Genome Assembly and Annotation Pipeline.</title>
        <authorList>
            <person name="Almutairi H."/>
            <person name="Urbaniak M.D."/>
            <person name="Bates M.D."/>
            <person name="Jariyapan N."/>
            <person name="Kwakye-Nuako G."/>
            <person name="Thomaz-Soccol V."/>
            <person name="Al-Salem W.S."/>
            <person name="Dillon R.J."/>
            <person name="Bates P.A."/>
            <person name="Gatherer D."/>
        </authorList>
    </citation>
    <scope>NUCLEOTIDE SEQUENCE [LARGE SCALE GENOMIC DNA]</scope>
</reference>
<dbReference type="RefSeq" id="XP_067062215.1">
    <property type="nucleotide sequence ID" value="XM_067206278.1"/>
</dbReference>
<evidence type="ECO:0000256" key="2">
    <source>
        <dbReference type="ARBA" id="ARBA00004651"/>
    </source>
</evidence>
<accession>A0A836G5S7</accession>
<evidence type="ECO:0000259" key="16">
    <source>
        <dbReference type="PROSITE" id="PS50081"/>
    </source>
</evidence>
<comment type="cofactor">
    <cofactor evidence="1">
        <name>Ca(2+)</name>
        <dbReference type="ChEBI" id="CHEBI:29108"/>
    </cofactor>
</comment>
<evidence type="ECO:0000256" key="6">
    <source>
        <dbReference type="ARBA" id="ARBA00022723"/>
    </source>
</evidence>